<dbReference type="PANTHER" id="PTHR43283">
    <property type="entry name" value="BETA-LACTAMASE-RELATED"/>
    <property type="match status" value="1"/>
</dbReference>
<dbReference type="InterPro" id="IPR001466">
    <property type="entry name" value="Beta-lactam-related"/>
</dbReference>
<dbReference type="Pfam" id="PF00144">
    <property type="entry name" value="Beta-lactamase"/>
    <property type="match status" value="1"/>
</dbReference>
<sequence>MGAEDLNELLAADSVSAATSSPNGYSLDLMALESRYPGIVFVVVLLARLDLAVGLEQVCKTAEDRSLDRGRFPATEELLQDLVHKKLSPGVVFGVTRKDETFISSAGAYTEHSLFRICSMTKPLVSAAAMMLVEAGVLNLATPVHNFLPAFENPRVIELCVGEEGEECGEEGYRLVPARSNITIEHLLTHRSGLTYRMYSYFGKTDPIWQIASRLYADAGVLDGCKEHLEELSQEENVNRLAELPLVTHPGEESEYGLSTDVLGRVLELATGESLDVLLRQRLLDPLGMNDTTFYLDPADISRVSRLAPIFHQDGVPAPEKCLESSNAPSWCRNAHTYFTNGPKRLLSGGCGLLSTVHDYLKFVRMLLAEGVSADGTRILSRRTVHAMTQENRLIEGDSPGRSFNRPRPAYGFGLGGVQVKLKVDANTLNGLQSFGWPGLHMTNFVVDPVEGYAGVILTQNHGFSQLSKKVNPLVFEQFFTLVTNLIL</sequence>
<organism evidence="2 3">
    <name type="scientific">Cymbomonas tetramitiformis</name>
    <dbReference type="NCBI Taxonomy" id="36881"/>
    <lineage>
        <taxon>Eukaryota</taxon>
        <taxon>Viridiplantae</taxon>
        <taxon>Chlorophyta</taxon>
        <taxon>Pyramimonadophyceae</taxon>
        <taxon>Pyramimonadales</taxon>
        <taxon>Pyramimonadaceae</taxon>
        <taxon>Cymbomonas</taxon>
    </lineage>
</organism>
<dbReference type="AlphaFoldDB" id="A0AAE0CC69"/>
<reference evidence="2 3" key="1">
    <citation type="journal article" date="2015" name="Genome Biol. Evol.">
        <title>Comparative Genomics of a Bacterivorous Green Alga Reveals Evolutionary Causalities and Consequences of Phago-Mixotrophic Mode of Nutrition.</title>
        <authorList>
            <person name="Burns J.A."/>
            <person name="Paasch A."/>
            <person name="Narechania A."/>
            <person name="Kim E."/>
        </authorList>
    </citation>
    <scope>NUCLEOTIDE SEQUENCE [LARGE SCALE GENOMIC DNA]</scope>
    <source>
        <strain evidence="2 3">PLY_AMNH</strain>
    </source>
</reference>
<evidence type="ECO:0000259" key="1">
    <source>
        <dbReference type="Pfam" id="PF00144"/>
    </source>
</evidence>
<comment type="caution">
    <text evidence="2">The sequence shown here is derived from an EMBL/GenBank/DDBJ whole genome shotgun (WGS) entry which is preliminary data.</text>
</comment>
<name>A0AAE0CC69_9CHLO</name>
<keyword evidence="3" id="KW-1185">Reference proteome</keyword>
<dbReference type="InterPro" id="IPR050789">
    <property type="entry name" value="Diverse_Enzym_Activities"/>
</dbReference>
<dbReference type="Proteomes" id="UP001190700">
    <property type="component" value="Unassembled WGS sequence"/>
</dbReference>
<protein>
    <recommendedName>
        <fullName evidence="1">Beta-lactamase-related domain-containing protein</fullName>
    </recommendedName>
</protein>
<dbReference type="EMBL" id="LGRX02025968">
    <property type="protein sequence ID" value="KAK3251564.1"/>
    <property type="molecule type" value="Genomic_DNA"/>
</dbReference>
<gene>
    <name evidence="2" type="ORF">CYMTET_39100</name>
</gene>
<dbReference type="Gene3D" id="3.40.710.10">
    <property type="entry name" value="DD-peptidase/beta-lactamase superfamily"/>
    <property type="match status" value="1"/>
</dbReference>
<evidence type="ECO:0000313" key="3">
    <source>
        <dbReference type="Proteomes" id="UP001190700"/>
    </source>
</evidence>
<accession>A0AAE0CC69</accession>
<dbReference type="InterPro" id="IPR012338">
    <property type="entry name" value="Beta-lactam/transpept-like"/>
</dbReference>
<proteinExistence type="predicted"/>
<dbReference type="PANTHER" id="PTHR43283:SF3">
    <property type="entry name" value="BETA-LACTAMASE FAMILY PROTEIN (AFU_ORTHOLOGUE AFUA_5G07500)"/>
    <property type="match status" value="1"/>
</dbReference>
<dbReference type="SUPFAM" id="SSF56601">
    <property type="entry name" value="beta-lactamase/transpeptidase-like"/>
    <property type="match status" value="1"/>
</dbReference>
<evidence type="ECO:0000313" key="2">
    <source>
        <dbReference type="EMBL" id="KAK3251564.1"/>
    </source>
</evidence>
<feature type="domain" description="Beta-lactamase-related" evidence="1">
    <location>
        <begin position="77"/>
        <end position="470"/>
    </location>
</feature>